<reference evidence="4" key="1">
    <citation type="journal article" date="2019" name="Int. J. Syst. Evol. Microbiol.">
        <title>The Global Catalogue of Microorganisms (GCM) 10K type strain sequencing project: providing services to taxonomists for standard genome sequencing and annotation.</title>
        <authorList>
            <consortium name="The Broad Institute Genomics Platform"/>
            <consortium name="The Broad Institute Genome Sequencing Center for Infectious Disease"/>
            <person name="Wu L."/>
            <person name="Ma J."/>
        </authorList>
    </citation>
    <scope>NUCLEOTIDE SEQUENCE [LARGE SCALE GENOMIC DNA]</scope>
    <source>
        <strain evidence="4">JCM 18014</strain>
    </source>
</reference>
<evidence type="ECO:0000256" key="1">
    <source>
        <dbReference type="ARBA" id="ARBA00008791"/>
    </source>
</evidence>
<comment type="caution">
    <text evidence="3">The sequence shown here is derived from an EMBL/GenBank/DDBJ whole genome shotgun (WGS) entry which is preliminary data.</text>
</comment>
<dbReference type="Pfam" id="PF00582">
    <property type="entry name" value="Usp"/>
    <property type="match status" value="2"/>
</dbReference>
<organism evidence="3 4">
    <name type="scientific">Erythrobacter westpacificensis</name>
    <dbReference type="NCBI Taxonomy" id="1055231"/>
    <lineage>
        <taxon>Bacteria</taxon>
        <taxon>Pseudomonadati</taxon>
        <taxon>Pseudomonadota</taxon>
        <taxon>Alphaproteobacteria</taxon>
        <taxon>Sphingomonadales</taxon>
        <taxon>Erythrobacteraceae</taxon>
        <taxon>Erythrobacter/Porphyrobacter group</taxon>
        <taxon>Erythrobacter</taxon>
    </lineage>
</organism>
<evidence type="ECO:0000259" key="2">
    <source>
        <dbReference type="Pfam" id="PF00582"/>
    </source>
</evidence>
<feature type="domain" description="UspA" evidence="2">
    <location>
        <begin position="1"/>
        <end position="126"/>
    </location>
</feature>
<dbReference type="InterPro" id="IPR014729">
    <property type="entry name" value="Rossmann-like_a/b/a_fold"/>
</dbReference>
<feature type="domain" description="UspA" evidence="2">
    <location>
        <begin position="133"/>
        <end position="266"/>
    </location>
</feature>
<dbReference type="Proteomes" id="UP001500518">
    <property type="component" value="Unassembled WGS sequence"/>
</dbReference>
<dbReference type="RefSeq" id="WP_346032864.1">
    <property type="nucleotide sequence ID" value="NZ_BAABHV010000010.1"/>
</dbReference>
<proteinExistence type="inferred from homology"/>
<evidence type="ECO:0000313" key="4">
    <source>
        <dbReference type="Proteomes" id="UP001500518"/>
    </source>
</evidence>
<gene>
    <name evidence="3" type="ORF">GCM10023208_19180</name>
</gene>
<dbReference type="EMBL" id="BAABHV010000010">
    <property type="protein sequence ID" value="GAA5055360.1"/>
    <property type="molecule type" value="Genomic_DNA"/>
</dbReference>
<dbReference type="InterPro" id="IPR006015">
    <property type="entry name" value="Universal_stress_UspA"/>
</dbReference>
<protein>
    <submittedName>
        <fullName evidence="3">Universal stress protein</fullName>
    </submittedName>
</protein>
<dbReference type="PRINTS" id="PR01438">
    <property type="entry name" value="UNVRSLSTRESS"/>
</dbReference>
<dbReference type="PANTHER" id="PTHR46268">
    <property type="entry name" value="STRESS RESPONSE PROTEIN NHAX"/>
    <property type="match status" value="1"/>
</dbReference>
<dbReference type="SUPFAM" id="SSF52402">
    <property type="entry name" value="Adenine nucleotide alpha hydrolases-like"/>
    <property type="match status" value="2"/>
</dbReference>
<dbReference type="CDD" id="cd00293">
    <property type="entry name" value="USP-like"/>
    <property type="match status" value="2"/>
</dbReference>
<accession>A0ABP9KE83</accession>
<dbReference type="PANTHER" id="PTHR46268:SF6">
    <property type="entry name" value="UNIVERSAL STRESS PROTEIN UP12"/>
    <property type="match status" value="1"/>
</dbReference>
<dbReference type="InterPro" id="IPR006016">
    <property type="entry name" value="UspA"/>
</dbReference>
<dbReference type="Gene3D" id="3.40.50.620">
    <property type="entry name" value="HUPs"/>
    <property type="match status" value="2"/>
</dbReference>
<evidence type="ECO:0000313" key="3">
    <source>
        <dbReference type="EMBL" id="GAA5055360.1"/>
    </source>
</evidence>
<keyword evidence="4" id="KW-1185">Reference proteome</keyword>
<comment type="similarity">
    <text evidence="1">Belongs to the universal stress protein A family.</text>
</comment>
<sequence length="271" mass="29024">MTGSIVVATDFSARADRAVDRALMLGKELGRDVELVHAIEYAPGNKLDTAALDERMRAVLPETDVPVTFSYPEGSVPAAIAGHAEDVDAAMIVLGVARFNSVGDYFLGTAVDRVIRGTGKPVVVVKKRPHRGYGKILVATDFSDPSREAIDWVASVFPDAELHLLHAFYVPFEAWNKAKYVADEIESEAREKLAAMCDDLPQDVQSRIKTHLVRGNLCAAVNQVTGEEGIDLVAVGSQGESGFRHATIGSQASAVLENADADTLVIGPRVA</sequence>
<name>A0ABP9KE83_9SPHN</name>